<organism evidence="1 2">
    <name type="scientific">Paeniglutamicibacter antarcticus</name>
    <dbReference type="NCBI Taxonomy" id="494023"/>
    <lineage>
        <taxon>Bacteria</taxon>
        <taxon>Bacillati</taxon>
        <taxon>Actinomycetota</taxon>
        <taxon>Actinomycetes</taxon>
        <taxon>Micrococcales</taxon>
        <taxon>Micrococcaceae</taxon>
        <taxon>Paeniglutamicibacter</taxon>
    </lineage>
</organism>
<accession>A0ABP9TPM4</accession>
<dbReference type="InterPro" id="IPR009097">
    <property type="entry name" value="Cyclic_Pdiesterase"/>
</dbReference>
<keyword evidence="1" id="KW-0436">Ligase</keyword>
<evidence type="ECO:0000313" key="1">
    <source>
        <dbReference type="EMBL" id="GAA5227683.1"/>
    </source>
</evidence>
<proteinExistence type="predicted"/>
<dbReference type="InterPro" id="IPR050580">
    <property type="entry name" value="2H_phosphoesterase_YjcG-like"/>
</dbReference>
<dbReference type="PANTHER" id="PTHR40037">
    <property type="entry name" value="PHOSPHOESTERASE YJCG-RELATED"/>
    <property type="match status" value="1"/>
</dbReference>
<reference evidence="2" key="1">
    <citation type="journal article" date="2019" name="Int. J. Syst. Evol. Microbiol.">
        <title>The Global Catalogue of Microorganisms (GCM) 10K type strain sequencing project: providing services to taxonomists for standard genome sequencing and annotation.</title>
        <authorList>
            <consortium name="The Broad Institute Genomics Platform"/>
            <consortium name="The Broad Institute Genome Sequencing Center for Infectious Disease"/>
            <person name="Wu L."/>
            <person name="Ma J."/>
        </authorList>
    </citation>
    <scope>NUCLEOTIDE SEQUENCE [LARGE SCALE GENOMIC DNA]</scope>
    <source>
        <strain evidence="2">JCM 18952</strain>
    </source>
</reference>
<comment type="caution">
    <text evidence="1">The sequence shown here is derived from an EMBL/GenBank/DDBJ whole genome shotgun (WGS) entry which is preliminary data.</text>
</comment>
<dbReference type="Gene3D" id="3.90.1140.10">
    <property type="entry name" value="Cyclic phosphodiesterase"/>
    <property type="match status" value="1"/>
</dbReference>
<protein>
    <submittedName>
        <fullName evidence="1">2'-5' RNA ligase family protein</fullName>
    </submittedName>
</protein>
<dbReference type="PANTHER" id="PTHR40037:SF1">
    <property type="entry name" value="PHOSPHOESTERASE SAOUHSC_00951-RELATED"/>
    <property type="match status" value="1"/>
</dbReference>
<dbReference type="SUPFAM" id="SSF55144">
    <property type="entry name" value="LigT-like"/>
    <property type="match status" value="1"/>
</dbReference>
<dbReference type="EMBL" id="BAABLK010000033">
    <property type="protein sequence ID" value="GAA5227683.1"/>
    <property type="molecule type" value="Genomic_DNA"/>
</dbReference>
<gene>
    <name evidence="1" type="ORF">GCM10025778_22160</name>
</gene>
<dbReference type="GO" id="GO:0016874">
    <property type="term" value="F:ligase activity"/>
    <property type="evidence" value="ECO:0007669"/>
    <property type="project" value="UniProtKB-KW"/>
</dbReference>
<evidence type="ECO:0000313" key="2">
    <source>
        <dbReference type="Proteomes" id="UP001501257"/>
    </source>
</evidence>
<dbReference type="Pfam" id="PF13563">
    <property type="entry name" value="2_5_RNA_ligase2"/>
    <property type="match status" value="1"/>
</dbReference>
<name>A0ABP9TPM4_9MICC</name>
<dbReference type="Proteomes" id="UP001501257">
    <property type="component" value="Unassembled WGS sequence"/>
</dbReference>
<sequence>MAVRTGTRSAGAVAQATALGVVIEIPSPLDASLIDWRRRYGGEQAAAVAPHVTLVSGSTTDWDCAAAHVRDVASRTSVFTVCLRGTGTFRPISPVVFLNVTEGAEECGNLHDALVAGPLLHELTHGYHPHLTIAHEVEEAAMDRAQEELRGASMDFVVQKIGLFGMDSTGAWSRREELGLDGPTL</sequence>
<dbReference type="RefSeq" id="WP_210101767.1">
    <property type="nucleotide sequence ID" value="NZ_BAABLK010000033.1"/>
</dbReference>
<keyword evidence="2" id="KW-1185">Reference proteome</keyword>